<keyword evidence="2" id="KW-1185">Reference proteome</keyword>
<comment type="caution">
    <text evidence="1">The sequence shown here is derived from an EMBL/GenBank/DDBJ whole genome shotgun (WGS) entry which is preliminary data.</text>
</comment>
<sequence length="127" mass="14366">MNSPLTDCSGGAVQLRCYRDVFAGSSSEIVCAHEYGDAKHICVYVAGFWLRRVSATHGSIVTKVYGRTIFRIINRKASTDREKHPTTSGGTRERKKIVSDKDTKYAFRRHVHSFFSKRDAYNTRNCG</sequence>
<protein>
    <submittedName>
        <fullName evidence="1">Uncharacterized protein</fullName>
    </submittedName>
</protein>
<reference evidence="1" key="1">
    <citation type="submission" date="2022-03" db="EMBL/GenBank/DDBJ databases">
        <authorList>
            <person name="Sayadi A."/>
        </authorList>
    </citation>
    <scope>NUCLEOTIDE SEQUENCE</scope>
</reference>
<dbReference type="Proteomes" id="UP001152888">
    <property type="component" value="Unassembled WGS sequence"/>
</dbReference>
<name>A0A9P0Q2M0_ACAOB</name>
<evidence type="ECO:0000313" key="1">
    <source>
        <dbReference type="EMBL" id="CAH2003518.1"/>
    </source>
</evidence>
<accession>A0A9P0Q2M0</accession>
<evidence type="ECO:0000313" key="2">
    <source>
        <dbReference type="Proteomes" id="UP001152888"/>
    </source>
</evidence>
<gene>
    <name evidence="1" type="ORF">ACAOBT_LOCUS27460</name>
</gene>
<dbReference type="EMBL" id="CAKOFQ010007545">
    <property type="protein sequence ID" value="CAH2003518.1"/>
    <property type="molecule type" value="Genomic_DNA"/>
</dbReference>
<dbReference type="AlphaFoldDB" id="A0A9P0Q2M0"/>
<organism evidence="1 2">
    <name type="scientific">Acanthoscelides obtectus</name>
    <name type="common">Bean weevil</name>
    <name type="synonym">Bruchus obtectus</name>
    <dbReference type="NCBI Taxonomy" id="200917"/>
    <lineage>
        <taxon>Eukaryota</taxon>
        <taxon>Metazoa</taxon>
        <taxon>Ecdysozoa</taxon>
        <taxon>Arthropoda</taxon>
        <taxon>Hexapoda</taxon>
        <taxon>Insecta</taxon>
        <taxon>Pterygota</taxon>
        <taxon>Neoptera</taxon>
        <taxon>Endopterygota</taxon>
        <taxon>Coleoptera</taxon>
        <taxon>Polyphaga</taxon>
        <taxon>Cucujiformia</taxon>
        <taxon>Chrysomeloidea</taxon>
        <taxon>Chrysomelidae</taxon>
        <taxon>Bruchinae</taxon>
        <taxon>Bruchini</taxon>
        <taxon>Acanthoscelides</taxon>
    </lineage>
</organism>
<proteinExistence type="predicted"/>